<dbReference type="EMBL" id="JAUBDH010000005">
    <property type="protein sequence ID" value="MDW0110450.1"/>
    <property type="molecule type" value="Genomic_DNA"/>
</dbReference>
<dbReference type="Proteomes" id="UP001280629">
    <property type="component" value="Unassembled WGS sequence"/>
</dbReference>
<gene>
    <name evidence="2" type="ORF">QT716_10420</name>
</gene>
<organism evidence="2 3">
    <name type="scientific">Sporosarcina aquimarina</name>
    <dbReference type="NCBI Taxonomy" id="114975"/>
    <lineage>
        <taxon>Bacteria</taxon>
        <taxon>Bacillati</taxon>
        <taxon>Bacillota</taxon>
        <taxon>Bacilli</taxon>
        <taxon>Bacillales</taxon>
        <taxon>Caryophanaceae</taxon>
        <taxon>Sporosarcina</taxon>
    </lineage>
</organism>
<dbReference type="RefSeq" id="WP_317935996.1">
    <property type="nucleotide sequence ID" value="NZ_JAUBDH010000005.1"/>
</dbReference>
<proteinExistence type="predicted"/>
<comment type="caution">
    <text evidence="2">The sequence shown here is derived from an EMBL/GenBank/DDBJ whole genome shotgun (WGS) entry which is preliminary data.</text>
</comment>
<protein>
    <submittedName>
        <fullName evidence="2">Cysteine-rich VLP protein</fullName>
    </submittedName>
</protein>
<evidence type="ECO:0000313" key="3">
    <source>
        <dbReference type="Proteomes" id="UP001280629"/>
    </source>
</evidence>
<name>A0ABU4G0F5_9BACL</name>
<keyword evidence="3" id="KW-1185">Reference proteome</keyword>
<reference evidence="2 3" key="1">
    <citation type="submission" date="2023-06" db="EMBL/GenBank/DDBJ databases">
        <title>Sporosarcina sp. nov., isolated from Korean traditional fermented seafood 'Jeotgal'.</title>
        <authorList>
            <person name="Yang A.-I."/>
            <person name="Shin N.-R."/>
        </authorList>
    </citation>
    <scope>NUCLEOTIDE SEQUENCE [LARGE SCALE GENOMIC DNA]</scope>
    <source>
        <strain evidence="2 3">KCTC3840</strain>
    </source>
</reference>
<accession>A0ABU4G0F5</accession>
<sequence length="121" mass="13838">MINREVSSYVKKNCANYDRDGLCHFETDSTGGRLCPLIYDLGKKCKYAEQAVIPGDSTIEAIYNAGKVGATADMCERCRSPFERTNNRQKYCERCAAIVRAEKEARRKREYRLADALKRKD</sequence>
<evidence type="ECO:0000259" key="1">
    <source>
        <dbReference type="Pfam" id="PF14194"/>
    </source>
</evidence>
<feature type="domain" description="Cysteine-rich VLP" evidence="1">
    <location>
        <begin position="4"/>
        <end position="56"/>
    </location>
</feature>
<dbReference type="InterPro" id="IPR025973">
    <property type="entry name" value="Cys_rich_VLP_dom"/>
</dbReference>
<evidence type="ECO:0000313" key="2">
    <source>
        <dbReference type="EMBL" id="MDW0110450.1"/>
    </source>
</evidence>
<dbReference type="Pfam" id="PF14194">
    <property type="entry name" value="Cys_rich_VLP"/>
    <property type="match status" value="1"/>
</dbReference>